<dbReference type="AlphaFoldDB" id="A0A0A9FHX6"/>
<accession>A0A0A9FHX6</accession>
<organism evidence="1">
    <name type="scientific">Arundo donax</name>
    <name type="common">Giant reed</name>
    <name type="synonym">Donax arundinaceus</name>
    <dbReference type="NCBI Taxonomy" id="35708"/>
    <lineage>
        <taxon>Eukaryota</taxon>
        <taxon>Viridiplantae</taxon>
        <taxon>Streptophyta</taxon>
        <taxon>Embryophyta</taxon>
        <taxon>Tracheophyta</taxon>
        <taxon>Spermatophyta</taxon>
        <taxon>Magnoliopsida</taxon>
        <taxon>Liliopsida</taxon>
        <taxon>Poales</taxon>
        <taxon>Poaceae</taxon>
        <taxon>PACMAD clade</taxon>
        <taxon>Arundinoideae</taxon>
        <taxon>Arundineae</taxon>
        <taxon>Arundo</taxon>
    </lineage>
</organism>
<protein>
    <submittedName>
        <fullName evidence="1">Uncharacterized protein</fullName>
    </submittedName>
</protein>
<reference evidence="1" key="2">
    <citation type="journal article" date="2015" name="Data Brief">
        <title>Shoot transcriptome of the giant reed, Arundo donax.</title>
        <authorList>
            <person name="Barrero R.A."/>
            <person name="Guerrero F.D."/>
            <person name="Moolhuijzen P."/>
            <person name="Goolsby J.A."/>
            <person name="Tidwell J."/>
            <person name="Bellgard S.E."/>
            <person name="Bellgard M.I."/>
        </authorList>
    </citation>
    <scope>NUCLEOTIDE SEQUENCE</scope>
    <source>
        <tissue evidence="1">Shoot tissue taken approximately 20 cm above the soil surface</tissue>
    </source>
</reference>
<sequence>MPPSSPSTALPSASRIWLRRRWRSSRRMRSWSLGSTASCLSARACSRWTSPGPSTIR</sequence>
<proteinExistence type="predicted"/>
<name>A0A0A9FHX6_ARUDO</name>
<reference evidence="1" key="1">
    <citation type="submission" date="2014-09" db="EMBL/GenBank/DDBJ databases">
        <authorList>
            <person name="Magalhaes I.L.F."/>
            <person name="Oliveira U."/>
            <person name="Santos F.R."/>
            <person name="Vidigal T.H.D.A."/>
            <person name="Brescovit A.D."/>
            <person name="Santos A.J."/>
        </authorList>
    </citation>
    <scope>NUCLEOTIDE SEQUENCE</scope>
    <source>
        <tissue evidence="1">Shoot tissue taken approximately 20 cm above the soil surface</tissue>
    </source>
</reference>
<dbReference type="EMBL" id="GBRH01187052">
    <property type="protein sequence ID" value="JAE10844.1"/>
    <property type="molecule type" value="Transcribed_RNA"/>
</dbReference>
<evidence type="ECO:0000313" key="1">
    <source>
        <dbReference type="EMBL" id="JAE10844.1"/>
    </source>
</evidence>